<dbReference type="Pfam" id="PF20057">
    <property type="entry name" value="DUF6456"/>
    <property type="match status" value="1"/>
</dbReference>
<gene>
    <name evidence="2" type="ORF">FDP25_01815</name>
</gene>
<proteinExistence type="predicted"/>
<evidence type="ECO:0000259" key="1">
    <source>
        <dbReference type="Pfam" id="PF20057"/>
    </source>
</evidence>
<comment type="caution">
    <text evidence="2">The sequence shown here is derived from an EMBL/GenBank/DDBJ whole genome shotgun (WGS) entry which is preliminary data.</text>
</comment>
<feature type="domain" description="DUF6456" evidence="1">
    <location>
        <begin position="236"/>
        <end position="367"/>
    </location>
</feature>
<dbReference type="GO" id="GO:0043565">
    <property type="term" value="F:sequence-specific DNA binding"/>
    <property type="evidence" value="ECO:0007669"/>
    <property type="project" value="InterPro"/>
</dbReference>
<keyword evidence="3" id="KW-1185">Reference proteome</keyword>
<evidence type="ECO:0000313" key="2">
    <source>
        <dbReference type="EMBL" id="MRU14156.1"/>
    </source>
</evidence>
<dbReference type="InterPro" id="IPR010921">
    <property type="entry name" value="Trp_repressor/repl_initiator"/>
</dbReference>
<evidence type="ECO:0000313" key="3">
    <source>
        <dbReference type="Proteomes" id="UP000564704"/>
    </source>
</evidence>
<reference evidence="2 3" key="1">
    <citation type="submission" date="2019-05" db="EMBL/GenBank/DDBJ databases">
        <title>Roseovarius bejariae sp. nov., a moderately halophylic bacterium isolated from a saline soil in Rambla Salada (Murcia).</title>
        <authorList>
            <person name="Castro D.J."/>
            <person name="Gomez-Altuve A."/>
            <person name="Reina J.C."/>
            <person name="Rodriguez M."/>
            <person name="Sampedro I."/>
            <person name="Llamas I."/>
            <person name="Martinez-Checa F."/>
        </authorList>
    </citation>
    <scope>NUCLEOTIDE SEQUENCE [LARGE SCALE GENOMIC DNA]</scope>
    <source>
        <strain evidence="2 3">A21</strain>
    </source>
</reference>
<dbReference type="InterPro" id="IPR045599">
    <property type="entry name" value="DUF6456"/>
</dbReference>
<name>A0A844CSE5_9RHOB</name>
<dbReference type="RefSeq" id="WP_154152990.1">
    <property type="nucleotide sequence ID" value="NZ_SZWE01000001.1"/>
</dbReference>
<dbReference type="Proteomes" id="UP000564704">
    <property type="component" value="Unassembled WGS sequence"/>
</dbReference>
<sequence>MPDGCIKPIGNNGGGIVPSWVPQAALHYLAHTETGRSIRAIAREAGCHASTVLRQIRACETRRDDLLFDHALRRLEKRVAARATGSSTKENLKMATYSKHPVQSGKGPLTEELLSAEALRVLPRLCEANALLAVAQAMQKAIVIRDSGSDDERRTAVVDKEIAEAMALKNWISCDMPGRVSRYHITREGRLALNKMMAETENRASGFSEAACHFKGAPTMSAMGQSNTSNSRTRIRYSSAETPMAALARRKDRDGRPFLSQQLVRAGECLREDFELAQLQKLDLKSAEAFVNAMAEVKPGIRPSEAAAQKRVLTALHDLGPGLGDVALRCCCYLEGLEKAEKRMGWSARSGKIVLRIALQRLRKHYDTVGDHAGLMG</sequence>
<accession>A0A844CSE5</accession>
<dbReference type="OrthoDB" id="7476630at2"/>
<dbReference type="AlphaFoldDB" id="A0A844CSE5"/>
<dbReference type="EMBL" id="SZWE01000001">
    <property type="protein sequence ID" value="MRU14156.1"/>
    <property type="molecule type" value="Genomic_DNA"/>
</dbReference>
<protein>
    <submittedName>
        <fullName evidence="2">Helix-turn-helix domain containing protein</fullName>
    </submittedName>
</protein>
<organism evidence="2 3">
    <name type="scientific">Roseovarius bejariae</name>
    <dbReference type="NCBI Taxonomy" id="2576383"/>
    <lineage>
        <taxon>Bacteria</taxon>
        <taxon>Pseudomonadati</taxon>
        <taxon>Pseudomonadota</taxon>
        <taxon>Alphaproteobacteria</taxon>
        <taxon>Rhodobacterales</taxon>
        <taxon>Roseobacteraceae</taxon>
        <taxon>Roseovarius</taxon>
    </lineage>
</organism>
<dbReference type="Gene3D" id="1.10.1750.10">
    <property type="match status" value="1"/>
</dbReference>